<reference evidence="1 2" key="2">
    <citation type="submission" date="2018-11" db="EMBL/GenBank/DDBJ databases">
        <authorList>
            <consortium name="Pathogen Informatics"/>
        </authorList>
    </citation>
    <scope>NUCLEOTIDE SEQUENCE [LARGE SCALE GENOMIC DNA]</scope>
</reference>
<evidence type="ECO:0000313" key="3">
    <source>
        <dbReference type="WBParaSite" id="GPUH_0000335801-mRNA-1"/>
    </source>
</evidence>
<reference evidence="3" key="1">
    <citation type="submission" date="2016-06" db="UniProtKB">
        <authorList>
            <consortium name="WormBaseParasite"/>
        </authorList>
    </citation>
    <scope>IDENTIFICATION</scope>
</reference>
<accession>A0A183D3R1</accession>
<organism evidence="3">
    <name type="scientific">Gongylonema pulchrum</name>
    <dbReference type="NCBI Taxonomy" id="637853"/>
    <lineage>
        <taxon>Eukaryota</taxon>
        <taxon>Metazoa</taxon>
        <taxon>Ecdysozoa</taxon>
        <taxon>Nematoda</taxon>
        <taxon>Chromadorea</taxon>
        <taxon>Rhabditida</taxon>
        <taxon>Spirurina</taxon>
        <taxon>Spiruromorpha</taxon>
        <taxon>Spiruroidea</taxon>
        <taxon>Gongylonematidae</taxon>
        <taxon>Gongylonema</taxon>
    </lineage>
</organism>
<evidence type="ECO:0000313" key="1">
    <source>
        <dbReference type="EMBL" id="VDK39170.1"/>
    </source>
</evidence>
<dbReference type="Proteomes" id="UP000271098">
    <property type="component" value="Unassembled WGS sequence"/>
</dbReference>
<dbReference type="EMBL" id="UYRT01005672">
    <property type="protein sequence ID" value="VDK39170.1"/>
    <property type="molecule type" value="Genomic_DNA"/>
</dbReference>
<evidence type="ECO:0000313" key="2">
    <source>
        <dbReference type="Proteomes" id="UP000271098"/>
    </source>
</evidence>
<sequence>MISGCGRKWEVEDIHFTGLFDAQYLYFTPASAKCQLSFTAYGATGKKVSVVEPVRGKAVELHLDNATYGNNAGIQSL</sequence>
<dbReference type="AlphaFoldDB" id="A0A183D3R1"/>
<keyword evidence="2" id="KW-1185">Reference proteome</keyword>
<name>A0A183D3R1_9BILA</name>
<proteinExistence type="predicted"/>
<protein>
    <submittedName>
        <fullName evidence="3">CUB domain-containing protein</fullName>
    </submittedName>
</protein>
<gene>
    <name evidence="1" type="ORF">GPUH_LOCUS3352</name>
</gene>
<dbReference type="WBParaSite" id="GPUH_0000335801-mRNA-1">
    <property type="protein sequence ID" value="GPUH_0000335801-mRNA-1"/>
    <property type="gene ID" value="GPUH_0000335801"/>
</dbReference>